<dbReference type="PANTHER" id="PTHR13136:SF11">
    <property type="entry name" value="TESTIS-EXPRESSED PROTEIN 30"/>
    <property type="match status" value="1"/>
</dbReference>
<proteinExistence type="predicted"/>
<accession>A0AAN7YPH2</accession>
<feature type="compositionally biased region" description="Basic and acidic residues" evidence="1">
    <location>
        <begin position="9"/>
        <end position="45"/>
    </location>
</feature>
<evidence type="ECO:0000259" key="2">
    <source>
        <dbReference type="Pfam" id="PF20408"/>
    </source>
</evidence>
<evidence type="ECO:0000313" key="4">
    <source>
        <dbReference type="Proteomes" id="UP001310890"/>
    </source>
</evidence>
<evidence type="ECO:0000313" key="3">
    <source>
        <dbReference type="EMBL" id="KAK5112924.1"/>
    </source>
</evidence>
<protein>
    <recommendedName>
        <fullName evidence="2">KANL3/Tex30 alpha/beta hydrolase-like domain-containing protein</fullName>
    </recommendedName>
</protein>
<dbReference type="Pfam" id="PF20408">
    <property type="entry name" value="Abhydrolase_11"/>
    <property type="match status" value="1"/>
</dbReference>
<dbReference type="InterPro" id="IPR029058">
    <property type="entry name" value="AB_hydrolase_fold"/>
</dbReference>
<dbReference type="SUPFAM" id="SSF53474">
    <property type="entry name" value="alpha/beta-Hydrolases"/>
    <property type="match status" value="1"/>
</dbReference>
<evidence type="ECO:0000256" key="1">
    <source>
        <dbReference type="SAM" id="MobiDB-lite"/>
    </source>
</evidence>
<feature type="region of interest" description="Disordered" evidence="1">
    <location>
        <begin position="1"/>
        <end position="45"/>
    </location>
</feature>
<gene>
    <name evidence="3" type="ORF">LTR62_003746</name>
</gene>
<sequence>MVRTRRAAVRGERSSDDAFESTKDKGSSLPSEDHDTTEQPAPLDHEAKTFTIPFGDKELRCQFHGTASTPSLIFTHGAGGGITTPACFEFAHGFSSHDSILTFEGNMNLKSRTKAFNTTIEHVGFDKALGGRSMGARAACLATIQDDRRTEALVLVSFPLVSGKKGESRENALLELPEEVDVLFISGDRDSMCDLPHLRSVIQEMKARCWIVTVEGADHGMDWRPKACVQDMRRRTGSIAAEWLRYREAGKRYSCLSWDANAEAIQFDGWKDDVQTMLGVNDHDDAHEDEDSKEQQPPAKKRKRGKK</sequence>
<feature type="domain" description="KANL3/Tex30 alpha/beta hydrolase-like" evidence="2">
    <location>
        <begin position="113"/>
        <end position="224"/>
    </location>
</feature>
<dbReference type="Gene3D" id="3.40.50.1820">
    <property type="entry name" value="alpha/beta hydrolase"/>
    <property type="match status" value="1"/>
</dbReference>
<dbReference type="InterPro" id="IPR026555">
    <property type="entry name" value="NSL3/Tex30"/>
</dbReference>
<dbReference type="AlphaFoldDB" id="A0AAN7YPH2"/>
<feature type="region of interest" description="Disordered" evidence="1">
    <location>
        <begin position="280"/>
        <end position="307"/>
    </location>
</feature>
<dbReference type="PANTHER" id="PTHR13136">
    <property type="entry name" value="TESTIS DEVELOPMENT PROTEIN PRTD"/>
    <property type="match status" value="1"/>
</dbReference>
<dbReference type="Proteomes" id="UP001310890">
    <property type="component" value="Unassembled WGS sequence"/>
</dbReference>
<dbReference type="InterPro" id="IPR046879">
    <property type="entry name" value="KANL3/Tex30_Abhydrolase"/>
</dbReference>
<dbReference type="EMBL" id="JAVRRL010000027">
    <property type="protein sequence ID" value="KAK5112924.1"/>
    <property type="molecule type" value="Genomic_DNA"/>
</dbReference>
<name>A0AAN7YPH2_9PEZI</name>
<comment type="caution">
    <text evidence="3">The sequence shown here is derived from an EMBL/GenBank/DDBJ whole genome shotgun (WGS) entry which is preliminary data.</text>
</comment>
<organism evidence="3 4">
    <name type="scientific">Meristemomyces frigidus</name>
    <dbReference type="NCBI Taxonomy" id="1508187"/>
    <lineage>
        <taxon>Eukaryota</taxon>
        <taxon>Fungi</taxon>
        <taxon>Dikarya</taxon>
        <taxon>Ascomycota</taxon>
        <taxon>Pezizomycotina</taxon>
        <taxon>Dothideomycetes</taxon>
        <taxon>Dothideomycetidae</taxon>
        <taxon>Mycosphaerellales</taxon>
        <taxon>Teratosphaeriaceae</taxon>
        <taxon>Meristemomyces</taxon>
    </lineage>
</organism>
<reference evidence="3" key="1">
    <citation type="submission" date="2023-08" db="EMBL/GenBank/DDBJ databases">
        <title>Black Yeasts Isolated from many extreme environments.</title>
        <authorList>
            <person name="Coleine C."/>
            <person name="Stajich J.E."/>
            <person name="Selbmann L."/>
        </authorList>
    </citation>
    <scope>NUCLEOTIDE SEQUENCE</scope>
    <source>
        <strain evidence="3">CCFEE 5401</strain>
    </source>
</reference>